<protein>
    <submittedName>
        <fullName evidence="2">Indole acetimide hydrolase</fullName>
    </submittedName>
</protein>
<dbReference type="Proteomes" id="UP000606194">
    <property type="component" value="Unassembled WGS sequence"/>
</dbReference>
<evidence type="ECO:0000259" key="1">
    <source>
        <dbReference type="Pfam" id="PF01425"/>
    </source>
</evidence>
<name>A0A918GG14_9ACTN</name>
<dbReference type="EMBL" id="BMTL01000066">
    <property type="protein sequence ID" value="GGS30540.1"/>
    <property type="molecule type" value="Genomic_DNA"/>
</dbReference>
<feature type="domain" description="Amidase" evidence="1">
    <location>
        <begin position="17"/>
        <end position="441"/>
    </location>
</feature>
<reference evidence="2" key="2">
    <citation type="submission" date="2020-09" db="EMBL/GenBank/DDBJ databases">
        <authorList>
            <person name="Sun Q."/>
            <person name="Ohkuma M."/>
        </authorList>
    </citation>
    <scope>NUCLEOTIDE SEQUENCE</scope>
    <source>
        <strain evidence="2">JCM 4386</strain>
    </source>
</reference>
<dbReference type="InterPro" id="IPR023631">
    <property type="entry name" value="Amidase_dom"/>
</dbReference>
<evidence type="ECO:0000313" key="2">
    <source>
        <dbReference type="EMBL" id="GGS30540.1"/>
    </source>
</evidence>
<comment type="caution">
    <text evidence="2">The sequence shown here is derived from an EMBL/GenBank/DDBJ whole genome shotgun (WGS) entry which is preliminary data.</text>
</comment>
<accession>A0A918GG14</accession>
<proteinExistence type="predicted"/>
<dbReference type="PROSITE" id="PS00571">
    <property type="entry name" value="AMIDASES"/>
    <property type="match status" value="1"/>
</dbReference>
<dbReference type="SUPFAM" id="SSF75304">
    <property type="entry name" value="Amidase signature (AS) enzymes"/>
    <property type="match status" value="1"/>
</dbReference>
<reference evidence="2" key="1">
    <citation type="journal article" date="2014" name="Int. J. Syst. Evol. Microbiol.">
        <title>Complete genome sequence of Corynebacterium casei LMG S-19264T (=DSM 44701T), isolated from a smear-ripened cheese.</title>
        <authorList>
            <consortium name="US DOE Joint Genome Institute (JGI-PGF)"/>
            <person name="Walter F."/>
            <person name="Albersmeier A."/>
            <person name="Kalinowski J."/>
            <person name="Ruckert C."/>
        </authorList>
    </citation>
    <scope>NUCLEOTIDE SEQUENCE</scope>
    <source>
        <strain evidence="2">JCM 4386</strain>
    </source>
</reference>
<gene>
    <name evidence="2" type="primary">tms2</name>
    <name evidence="2" type="ORF">GCM10010269_81320</name>
</gene>
<organism evidence="2 3">
    <name type="scientific">Streptomyces humidus</name>
    <dbReference type="NCBI Taxonomy" id="52259"/>
    <lineage>
        <taxon>Bacteria</taxon>
        <taxon>Bacillati</taxon>
        <taxon>Actinomycetota</taxon>
        <taxon>Actinomycetes</taxon>
        <taxon>Kitasatosporales</taxon>
        <taxon>Streptomycetaceae</taxon>
        <taxon>Streptomyces</taxon>
    </lineage>
</organism>
<keyword evidence="2" id="KW-0378">Hydrolase</keyword>
<evidence type="ECO:0000313" key="3">
    <source>
        <dbReference type="Proteomes" id="UP000606194"/>
    </source>
</evidence>
<keyword evidence="3" id="KW-1185">Reference proteome</keyword>
<dbReference type="PANTHER" id="PTHR11895">
    <property type="entry name" value="TRANSAMIDASE"/>
    <property type="match status" value="1"/>
</dbReference>
<dbReference type="AlphaFoldDB" id="A0A918GG14"/>
<dbReference type="RefSeq" id="WP_190154348.1">
    <property type="nucleotide sequence ID" value="NZ_BMTL01000066.1"/>
</dbReference>
<sequence>MQTALARLAAGDVTSAELTEACLARAAQTSDLGAFVTLDADRALRAARSADRCGPQGPLHGLPLAVKDNIHVAGLPNTAGSKALADFIPERDATVVSRLRAAGAVVLGKTNMHEFAFGATSARGPYGAARNPVDPARFAGGSSGGTATAIASGAAPAGLGTDTGGSVRVPAALTGIAGLRPTTGRYPDDGVTPLSWTRDTVGPMAPTVAGLVVLDGVLAADATPVIPPHPGEVVLAVPAHHFTELLHPRTAAVWEAGLDALAEAGVTLVPVRLPEVETAEDLIGFPVTLYEAARQLPRYLRETAGREPADCLPLVTAPDVRTALAEFVLDGAPGAVSDVRYEEALRSRERVLVDGYARIFRTADAVFFPTTPLPAGLIATEAEQVALHGSLRPTFRTYIRNTGPGSVAGLPGVTVPAALAGPGLPVGLALDGARHADRRLLGIALLVERLLTAAG</sequence>
<dbReference type="Pfam" id="PF01425">
    <property type="entry name" value="Amidase"/>
    <property type="match status" value="1"/>
</dbReference>
<dbReference type="InterPro" id="IPR000120">
    <property type="entry name" value="Amidase"/>
</dbReference>
<dbReference type="PANTHER" id="PTHR11895:SF151">
    <property type="entry name" value="GLUTAMYL-TRNA(GLN) AMIDOTRANSFERASE SUBUNIT A"/>
    <property type="match status" value="1"/>
</dbReference>
<dbReference type="GO" id="GO:0016787">
    <property type="term" value="F:hydrolase activity"/>
    <property type="evidence" value="ECO:0007669"/>
    <property type="project" value="UniProtKB-KW"/>
</dbReference>
<dbReference type="InterPro" id="IPR020556">
    <property type="entry name" value="Amidase_CS"/>
</dbReference>
<dbReference type="Gene3D" id="3.90.1300.10">
    <property type="entry name" value="Amidase signature (AS) domain"/>
    <property type="match status" value="1"/>
</dbReference>
<dbReference type="InterPro" id="IPR036928">
    <property type="entry name" value="AS_sf"/>
</dbReference>